<sequence length="614" mass="69109">MHILTRNRMHSWAKENGITQENGFPSKDEDLFEYYSAFVYMNEFLQGDLKHLSEITINSQEFGLDSAGVFVNGKFVGDPDDLSETLNEGHFNRVHVIFIQAKTATGYDQSMIARFINQVKTIAEAATEIETTKFKGDLLKIARLINAVIENIGRFETPQIPCSLYYVTTSSHNGTQQSFKDPQVIDALKGLENLGIFQTIKPPEEDAERLGTEIIDFKADGHKELWMKYRMSTAPQEVQFKWDRRQTIPANNDLESASIGVVTAQELLKILSIDGELRSNIFDENVRLYQGHDNPVNQEIAKTLNSDRRGQFPYLNNGVTLITGSMSTVSDLVTLIDYQVVNGGQTSHEVFHWASSLPEDEGSTALSTTWVPLKVIQSPDRSTLRDVTLATNNQTQVTDFEKRSNSPKSSEVEEYFSQSGPGGLRYKRQSGVSKMDTVQAKVTETAELTRSVAAAAFGQSSIATRSKKEVEEKFGDYIWDDGHPEGMYYFAAFLSYRIDAFFNRNRNNEFSRVSIARFHIAMLASVMLAPNLESIFRKQPGKVSSKELSKIVFFKDPAANKDLEKIVDEHIEKAATIVLKFYESRVADGSSLLKDHVRGNTVQTDLLDFQLANR</sequence>
<feature type="region of interest" description="Disordered" evidence="1">
    <location>
        <begin position="398"/>
        <end position="420"/>
    </location>
</feature>
<proteinExistence type="predicted"/>
<feature type="domain" description="Abortive phage infection protein C-terminal" evidence="2">
    <location>
        <begin position="282"/>
        <end position="541"/>
    </location>
</feature>
<dbReference type="Proteomes" id="UP001220577">
    <property type="component" value="Chromosome"/>
</dbReference>
<evidence type="ECO:0000256" key="1">
    <source>
        <dbReference type="SAM" id="MobiDB-lite"/>
    </source>
</evidence>
<keyword evidence="4" id="KW-1185">Reference proteome</keyword>
<organism evidence="3 4">
    <name type="scientific">Corynebacterium ihumii</name>
    <dbReference type="NCBI Taxonomy" id="1232427"/>
    <lineage>
        <taxon>Bacteria</taxon>
        <taxon>Bacillati</taxon>
        <taxon>Actinomycetota</taxon>
        <taxon>Actinomycetes</taxon>
        <taxon>Mycobacteriales</taxon>
        <taxon>Corynebacteriaceae</taxon>
        <taxon>Corynebacterium</taxon>
    </lineage>
</organism>
<evidence type="ECO:0000313" key="4">
    <source>
        <dbReference type="Proteomes" id="UP001220577"/>
    </source>
</evidence>
<evidence type="ECO:0000313" key="3">
    <source>
        <dbReference type="EMBL" id="WCZ34827.1"/>
    </source>
</evidence>
<dbReference type="InterPro" id="IPR018891">
    <property type="entry name" value="AIPR_C"/>
</dbReference>
<reference evidence="3 4" key="1">
    <citation type="submission" date="2020-10" db="EMBL/GenBank/DDBJ databases">
        <title>Complete genome sequence of Corynebacterium ihumii DSM 45751.</title>
        <authorList>
            <person name="Ruckert C."/>
            <person name="Albersmeier A."/>
            <person name="Busche T."/>
            <person name="Jaenicke S."/>
            <person name="Winkler A."/>
            <person name="Friethjonsson O.H."/>
            <person name="Hreggviethsson G.O."/>
            <person name="Lambert C."/>
            <person name="Badcock D."/>
            <person name="Bernaerts K."/>
            <person name="Anne J."/>
            <person name="Economou A."/>
            <person name="Kalinowski J."/>
        </authorList>
    </citation>
    <scope>NUCLEOTIDE SEQUENCE [LARGE SCALE GENOMIC DNA]</scope>
    <source>
        <strain evidence="3 4">DSM 45751</strain>
    </source>
</reference>
<dbReference type="EMBL" id="CP063190">
    <property type="protein sequence ID" value="WCZ34827.1"/>
    <property type="molecule type" value="Genomic_DNA"/>
</dbReference>
<name>A0ABY7UFJ6_9CORY</name>
<dbReference type="Pfam" id="PF10592">
    <property type="entry name" value="AIPR"/>
    <property type="match status" value="1"/>
</dbReference>
<gene>
    <name evidence="3" type="ORF">CIHUM_07065</name>
</gene>
<protein>
    <submittedName>
        <fullName evidence="3">AIPR protein</fullName>
    </submittedName>
</protein>
<dbReference type="RefSeq" id="WP_148363842.1">
    <property type="nucleotide sequence ID" value="NZ_CP063190.1"/>
</dbReference>
<accession>A0ABY7UFJ6</accession>
<evidence type="ECO:0000259" key="2">
    <source>
        <dbReference type="Pfam" id="PF10592"/>
    </source>
</evidence>